<dbReference type="InterPro" id="IPR019734">
    <property type="entry name" value="TPR_rpt"/>
</dbReference>
<evidence type="ECO:0008006" key="3">
    <source>
        <dbReference type="Google" id="ProtNLM"/>
    </source>
</evidence>
<keyword evidence="2" id="KW-1185">Reference proteome</keyword>
<dbReference type="Pfam" id="PF13181">
    <property type="entry name" value="TPR_8"/>
    <property type="match status" value="1"/>
</dbReference>
<dbReference type="Pfam" id="PF13469">
    <property type="entry name" value="Sulfotransfer_3"/>
    <property type="match status" value="1"/>
</dbReference>
<dbReference type="InterPro" id="IPR027417">
    <property type="entry name" value="P-loop_NTPase"/>
</dbReference>
<reference evidence="1 2" key="1">
    <citation type="submission" date="2018-03" db="EMBL/GenBank/DDBJ databases">
        <authorList>
            <person name="Keele B.F."/>
        </authorList>
    </citation>
    <scope>NUCLEOTIDE SEQUENCE [LARGE SCALE GENOMIC DNA]</scope>
    <source>
        <strain evidence="1 2">CECT 8599</strain>
    </source>
</reference>
<dbReference type="Gene3D" id="1.25.40.10">
    <property type="entry name" value="Tetratricopeptide repeat domain"/>
    <property type="match status" value="1"/>
</dbReference>
<dbReference type="SUPFAM" id="SSF48452">
    <property type="entry name" value="TPR-like"/>
    <property type="match status" value="1"/>
</dbReference>
<evidence type="ECO:0000313" key="2">
    <source>
        <dbReference type="Proteomes" id="UP000244880"/>
    </source>
</evidence>
<dbReference type="Proteomes" id="UP000244880">
    <property type="component" value="Unassembled WGS sequence"/>
</dbReference>
<evidence type="ECO:0000313" key="1">
    <source>
        <dbReference type="EMBL" id="SPH19963.1"/>
    </source>
</evidence>
<organism evidence="1 2">
    <name type="scientific">Ascidiaceihabitans donghaensis</name>
    <dbReference type="NCBI Taxonomy" id="1510460"/>
    <lineage>
        <taxon>Bacteria</taxon>
        <taxon>Pseudomonadati</taxon>
        <taxon>Pseudomonadota</taxon>
        <taxon>Alphaproteobacteria</taxon>
        <taxon>Rhodobacterales</taxon>
        <taxon>Paracoccaceae</taxon>
        <taxon>Ascidiaceihabitans</taxon>
    </lineage>
</organism>
<name>A0A2R8BA68_9RHOB</name>
<dbReference type="SMART" id="SM00028">
    <property type="entry name" value="TPR"/>
    <property type="match status" value="3"/>
</dbReference>
<accession>A0A2R8BA68</accession>
<dbReference type="OrthoDB" id="9800698at2"/>
<dbReference type="RefSeq" id="WP_108827240.1">
    <property type="nucleotide sequence ID" value="NZ_OMOR01000001.1"/>
</dbReference>
<sequence length="545" mass="60112">MNLKPFSRPRHGTDNIFPPIMPTLDLAAQIQDARRHLESGHTELASVIADTLTLTAPLNPQVLHLRGDCLTKDGKLTEAIALFDKALTSQDVDDLWASKGRALAALGRNARAALCFERAHALAPHAAHWHALAENLLSAGAPQDAHFAMAEHSETSDLLKARILMQLGRKKEAMAVAHAQKAITAQAFDWLCDVTKTADDMANLQMRAVELLAEKDTPIALVKTATQLAGEHCPQKTQDRLSACIEGTGSSSSEKANAHLALFRISDQRKDTTRAAEHLSAYHKCAQATSNYKRSKDSVLFTMLMRLRFTPLPATKSSILPLFVTGLPGSGVAAMARILEQGSLNRAARQLTFVETIMTRFIRHLRQEKRLDVTREDLLVLQSQLREGLRQAADGADVLIDCTRLNFRWSGLLAAALPEARVVHMTRDHVHTAWTTFRSDGPDLALGCRHTPMHLAAYLLRSANLMRHWESQHANICGVSGDALCRPGGHTAHAVLKRCGLNWSAHCDLPKDTANRDWHRYATTAAPLRLALREFTDLQPMQLPM</sequence>
<proteinExistence type="predicted"/>
<dbReference type="EMBL" id="OMOR01000001">
    <property type="protein sequence ID" value="SPH19963.1"/>
    <property type="molecule type" value="Genomic_DNA"/>
</dbReference>
<dbReference type="AlphaFoldDB" id="A0A2R8BA68"/>
<gene>
    <name evidence="1" type="ORF">ASD8599_00703</name>
</gene>
<dbReference type="Gene3D" id="3.40.50.300">
    <property type="entry name" value="P-loop containing nucleotide triphosphate hydrolases"/>
    <property type="match status" value="1"/>
</dbReference>
<dbReference type="SUPFAM" id="SSF52540">
    <property type="entry name" value="P-loop containing nucleoside triphosphate hydrolases"/>
    <property type="match status" value="1"/>
</dbReference>
<dbReference type="InterPro" id="IPR011990">
    <property type="entry name" value="TPR-like_helical_dom_sf"/>
</dbReference>
<protein>
    <recommendedName>
        <fullName evidence="3">Beta-barrel assembly-enhancing protease</fullName>
    </recommendedName>
</protein>